<sequence length="134" mass="14459">MILGLSKFPTPRESLRGAPRMAPKAGNFSCENGTKSLRGSGGDPNGKSMAPSLNPPVQKTKTPLFNPHGLQTYLEFRPETSVAKSSCLAPSPVHLLFSTFSSVSRHLSIFVSQRFSSVSRHLFLCRSMTSSSSS</sequence>
<evidence type="ECO:0000313" key="2">
    <source>
        <dbReference type="EMBL" id="MED6172959.1"/>
    </source>
</evidence>
<organism evidence="2 3">
    <name type="scientific">Stylosanthes scabra</name>
    <dbReference type="NCBI Taxonomy" id="79078"/>
    <lineage>
        <taxon>Eukaryota</taxon>
        <taxon>Viridiplantae</taxon>
        <taxon>Streptophyta</taxon>
        <taxon>Embryophyta</taxon>
        <taxon>Tracheophyta</taxon>
        <taxon>Spermatophyta</taxon>
        <taxon>Magnoliopsida</taxon>
        <taxon>eudicotyledons</taxon>
        <taxon>Gunneridae</taxon>
        <taxon>Pentapetalae</taxon>
        <taxon>rosids</taxon>
        <taxon>fabids</taxon>
        <taxon>Fabales</taxon>
        <taxon>Fabaceae</taxon>
        <taxon>Papilionoideae</taxon>
        <taxon>50 kb inversion clade</taxon>
        <taxon>dalbergioids sensu lato</taxon>
        <taxon>Dalbergieae</taxon>
        <taxon>Pterocarpus clade</taxon>
        <taxon>Stylosanthes</taxon>
    </lineage>
</organism>
<accession>A0ABU6VII0</accession>
<dbReference type="EMBL" id="JASCZI010151456">
    <property type="protein sequence ID" value="MED6172959.1"/>
    <property type="molecule type" value="Genomic_DNA"/>
</dbReference>
<feature type="region of interest" description="Disordered" evidence="1">
    <location>
        <begin position="1"/>
        <end position="60"/>
    </location>
</feature>
<comment type="caution">
    <text evidence="2">The sequence shown here is derived from an EMBL/GenBank/DDBJ whole genome shotgun (WGS) entry which is preliminary data.</text>
</comment>
<name>A0ABU6VII0_9FABA</name>
<gene>
    <name evidence="2" type="ORF">PIB30_054805</name>
</gene>
<reference evidence="2 3" key="1">
    <citation type="journal article" date="2023" name="Plants (Basel)">
        <title>Bridging the Gap: Combining Genomics and Transcriptomics Approaches to Understand Stylosanthes scabra, an Orphan Legume from the Brazilian Caatinga.</title>
        <authorList>
            <person name="Ferreira-Neto J.R.C."/>
            <person name="da Silva M.D."/>
            <person name="Binneck E."/>
            <person name="de Melo N.F."/>
            <person name="da Silva R.H."/>
            <person name="de Melo A.L.T.M."/>
            <person name="Pandolfi V."/>
            <person name="Bustamante F.O."/>
            <person name="Brasileiro-Vidal A.C."/>
            <person name="Benko-Iseppon A.M."/>
        </authorList>
    </citation>
    <scope>NUCLEOTIDE SEQUENCE [LARGE SCALE GENOMIC DNA]</scope>
    <source>
        <tissue evidence="2">Leaves</tissue>
    </source>
</reference>
<keyword evidence="3" id="KW-1185">Reference proteome</keyword>
<proteinExistence type="predicted"/>
<evidence type="ECO:0000313" key="3">
    <source>
        <dbReference type="Proteomes" id="UP001341840"/>
    </source>
</evidence>
<dbReference type="Proteomes" id="UP001341840">
    <property type="component" value="Unassembled WGS sequence"/>
</dbReference>
<protein>
    <submittedName>
        <fullName evidence="2">Uncharacterized protein</fullName>
    </submittedName>
</protein>
<evidence type="ECO:0000256" key="1">
    <source>
        <dbReference type="SAM" id="MobiDB-lite"/>
    </source>
</evidence>